<dbReference type="SMART" id="SM01050">
    <property type="entry name" value="CactinC_cactus"/>
    <property type="match status" value="1"/>
</dbReference>
<evidence type="ECO:0000313" key="7">
    <source>
        <dbReference type="Proteomes" id="UP000054408"/>
    </source>
</evidence>
<dbReference type="InterPro" id="IPR018816">
    <property type="entry name" value="Cactin_central"/>
</dbReference>
<evidence type="ECO:0000256" key="1">
    <source>
        <dbReference type="ARBA" id="ARBA00006895"/>
    </source>
</evidence>
<feature type="compositionally biased region" description="Low complexity" evidence="3">
    <location>
        <begin position="71"/>
        <end position="85"/>
    </location>
</feature>
<dbReference type="OrthoDB" id="265955at2759"/>
<dbReference type="PANTHER" id="PTHR21737:SF4">
    <property type="entry name" value="SPLICING FACTOR CACTIN"/>
    <property type="match status" value="1"/>
</dbReference>
<proteinExistence type="inferred from homology"/>
<dbReference type="Pfam" id="PF09732">
    <property type="entry name" value="CactinC_cactus"/>
    <property type="match status" value="1"/>
</dbReference>
<name>A0A0L0D843_THETB</name>
<keyword evidence="7" id="KW-1185">Reference proteome</keyword>
<evidence type="ECO:0000313" key="6">
    <source>
        <dbReference type="EMBL" id="KNC48231.1"/>
    </source>
</evidence>
<dbReference type="GO" id="GO:0005681">
    <property type="term" value="C:spliceosomal complex"/>
    <property type="evidence" value="ECO:0007669"/>
    <property type="project" value="TreeGrafter"/>
</dbReference>
<comment type="similarity">
    <text evidence="1">Belongs to the CACTIN family.</text>
</comment>
<dbReference type="STRING" id="461836.A0A0L0D843"/>
<feature type="region of interest" description="Disordered" evidence="3">
    <location>
        <begin position="1"/>
        <end position="100"/>
    </location>
</feature>
<protein>
    <recommendedName>
        <fullName evidence="2">Splicing factor Cactin</fullName>
    </recommendedName>
</protein>
<dbReference type="GO" id="GO:0005737">
    <property type="term" value="C:cytoplasm"/>
    <property type="evidence" value="ECO:0007669"/>
    <property type="project" value="TreeGrafter"/>
</dbReference>
<evidence type="ECO:0000259" key="4">
    <source>
        <dbReference type="Pfam" id="PF09732"/>
    </source>
</evidence>
<evidence type="ECO:0000259" key="5">
    <source>
        <dbReference type="Pfam" id="PF10312"/>
    </source>
</evidence>
<feature type="compositionally biased region" description="Basic and acidic residues" evidence="3">
    <location>
        <begin position="1"/>
        <end position="13"/>
    </location>
</feature>
<feature type="domain" description="Splicing factor cactin central" evidence="5">
    <location>
        <begin position="139"/>
        <end position="404"/>
    </location>
</feature>
<dbReference type="GeneID" id="25564003"/>
<dbReference type="eggNOG" id="KOG2370">
    <property type="taxonomic scope" value="Eukaryota"/>
</dbReference>
<organism evidence="6 7">
    <name type="scientific">Thecamonas trahens ATCC 50062</name>
    <dbReference type="NCBI Taxonomy" id="461836"/>
    <lineage>
        <taxon>Eukaryota</taxon>
        <taxon>Apusozoa</taxon>
        <taxon>Apusomonadida</taxon>
        <taxon>Apusomonadidae</taxon>
        <taxon>Thecamonas</taxon>
    </lineage>
</organism>
<dbReference type="RefSeq" id="XP_013758800.1">
    <property type="nucleotide sequence ID" value="XM_013903346.1"/>
</dbReference>
<dbReference type="InterPro" id="IPR019134">
    <property type="entry name" value="Cactin_C"/>
</dbReference>
<feature type="compositionally biased region" description="Basic and acidic residues" evidence="3">
    <location>
        <begin position="90"/>
        <end position="100"/>
    </location>
</feature>
<sequence length="645" mass="70679">MEMMRARGLESEGHVAPVAQPEHDPSLSIAGYTNNDNPFHDPQLTKKFVWKSKERAAARKRSTGAPPASDPFHTSHSSSHASRPAAPQPRNEHRGHDDDDLERRAQQVQEELEAIKRRRAEREAELAAMEDEKLARLVEQEAEAHGGFAAQEEKFSRETVLQRSSIRIREGRTRAIDMMALLLDLHAADKVFERAAATEASVSKAAKAAAAELALTTGDDDAESDAAVQEAKDTLRAKLATLPLCIYHIPDPVAYLQGLSLTRLEGLVADARANRDADPERELWHLIIQLGAHMISIFERHIFASLADSDTAMAPPSAGAPHPPSRDPLTLSLADCEAVHASVSADVAALLAGKSHAELLELEAQVRAQLDDPAAAAVIDTEFFSSVLDALEVSKAHASLRSMHAAALVRQGKHLAALLGTVPPRGTPPTHADIDGMRQAAFLAHVGIDTVGDSPLTIALIRHTNHILHPMSAHPFALAVQAVDDAESVASALGAELEDELDGMREEMINDARAVLGERSAMWDDKTKPRKPLYFARVISGYRWTSWARAHFDKDNPPPRQVQGLKLAVLLPDLLDKTATPTFKVIPNGDETATLLISPGPPYLDLAFSTLDKSWDRRPRAGYRCTFERGVFKLNFRYKRQIYRK</sequence>
<gene>
    <name evidence="6" type="ORF">AMSG_04462</name>
</gene>
<dbReference type="Proteomes" id="UP000054408">
    <property type="component" value="Unassembled WGS sequence"/>
</dbReference>
<dbReference type="GO" id="GO:0045292">
    <property type="term" value="P:mRNA cis splicing, via spliceosome"/>
    <property type="evidence" value="ECO:0007669"/>
    <property type="project" value="TreeGrafter"/>
</dbReference>
<evidence type="ECO:0000256" key="2">
    <source>
        <dbReference type="ARBA" id="ARBA00034534"/>
    </source>
</evidence>
<evidence type="ECO:0000256" key="3">
    <source>
        <dbReference type="SAM" id="MobiDB-lite"/>
    </source>
</evidence>
<accession>A0A0L0D843</accession>
<dbReference type="EMBL" id="GL349450">
    <property type="protein sequence ID" value="KNC48231.1"/>
    <property type="molecule type" value="Genomic_DNA"/>
</dbReference>
<dbReference type="Pfam" id="PF10312">
    <property type="entry name" value="Cactin_mid"/>
    <property type="match status" value="1"/>
</dbReference>
<dbReference type="OMA" id="HIDFWND"/>
<feature type="domain" description="Splicing factor Cactin C-terminal" evidence="4">
    <location>
        <begin position="523"/>
        <end position="645"/>
    </location>
</feature>
<dbReference type="PANTHER" id="PTHR21737">
    <property type="entry name" value="POLYGLUTAMINE BINDING PROTEIN 1/MARVEL MEMBRANE-ASSOCIATING DOMAIN CONTAINING 3"/>
    <property type="match status" value="1"/>
</dbReference>
<dbReference type="AlphaFoldDB" id="A0A0L0D843"/>
<reference evidence="6 7" key="1">
    <citation type="submission" date="2010-05" db="EMBL/GenBank/DDBJ databases">
        <title>The Genome Sequence of Thecamonas trahens ATCC 50062.</title>
        <authorList>
            <consortium name="The Broad Institute Genome Sequencing Platform"/>
            <person name="Russ C."/>
            <person name="Cuomo C."/>
            <person name="Shea T."/>
            <person name="Young S.K."/>
            <person name="Zeng Q."/>
            <person name="Koehrsen M."/>
            <person name="Haas B."/>
            <person name="Borodovsky M."/>
            <person name="Guigo R."/>
            <person name="Alvarado L."/>
            <person name="Berlin A."/>
            <person name="Bochicchio J."/>
            <person name="Borenstein D."/>
            <person name="Chapman S."/>
            <person name="Chen Z."/>
            <person name="Freedman E."/>
            <person name="Gellesch M."/>
            <person name="Goldberg J."/>
            <person name="Griggs A."/>
            <person name="Gujja S."/>
            <person name="Heilman E."/>
            <person name="Heiman D."/>
            <person name="Hepburn T."/>
            <person name="Howarth C."/>
            <person name="Jen D."/>
            <person name="Larson L."/>
            <person name="Mehta T."/>
            <person name="Park D."/>
            <person name="Pearson M."/>
            <person name="Roberts A."/>
            <person name="Saif S."/>
            <person name="Shenoy N."/>
            <person name="Sisk P."/>
            <person name="Stolte C."/>
            <person name="Sykes S."/>
            <person name="Thomson T."/>
            <person name="Walk T."/>
            <person name="White J."/>
            <person name="Yandava C."/>
            <person name="Burger G."/>
            <person name="Gray M.W."/>
            <person name="Holland P.W.H."/>
            <person name="King N."/>
            <person name="Lang F.B.F."/>
            <person name="Roger A.J."/>
            <person name="Ruiz-Trillo I."/>
            <person name="Lander E."/>
            <person name="Nusbaum C."/>
        </authorList>
    </citation>
    <scope>NUCLEOTIDE SEQUENCE [LARGE SCALE GENOMIC DNA]</scope>
    <source>
        <strain evidence="6 7">ATCC 50062</strain>
    </source>
</reference>